<evidence type="ECO:0000256" key="8">
    <source>
        <dbReference type="ARBA" id="ARBA00023170"/>
    </source>
</evidence>
<reference evidence="11" key="2">
    <citation type="submission" date="2020-05" db="UniProtKB">
        <authorList>
            <consortium name="EnsemblMetazoa"/>
        </authorList>
    </citation>
    <scope>IDENTIFICATION</scope>
    <source>
        <strain evidence="11">FAR1</strain>
    </source>
</reference>
<protein>
    <recommendedName>
        <fullName evidence="13">Odorant receptor</fullName>
    </recommendedName>
</protein>
<dbReference type="EMBL" id="AXCN02001355">
    <property type="status" value="NOT_ANNOTATED_CDS"/>
    <property type="molecule type" value="Genomic_DNA"/>
</dbReference>
<dbReference type="GO" id="GO:0005549">
    <property type="term" value="F:odorant binding"/>
    <property type="evidence" value="ECO:0007669"/>
    <property type="project" value="InterPro"/>
</dbReference>
<accession>A0A182QK48</accession>
<keyword evidence="7 10" id="KW-0472">Membrane</keyword>
<dbReference type="GO" id="GO:0004984">
    <property type="term" value="F:olfactory receptor activity"/>
    <property type="evidence" value="ECO:0007669"/>
    <property type="project" value="InterPro"/>
</dbReference>
<dbReference type="PANTHER" id="PTHR21137:SF35">
    <property type="entry name" value="ODORANT RECEPTOR 19A-RELATED"/>
    <property type="match status" value="1"/>
</dbReference>
<evidence type="ECO:0000256" key="4">
    <source>
        <dbReference type="ARBA" id="ARBA00022692"/>
    </source>
</evidence>
<dbReference type="AlphaFoldDB" id="A0A182QK48"/>
<dbReference type="InterPro" id="IPR004117">
    <property type="entry name" value="7tm6_olfct_rcpt"/>
</dbReference>
<dbReference type="STRING" id="69004.A0A182QK48"/>
<keyword evidence="4 10" id="KW-0812">Transmembrane</keyword>
<dbReference type="GO" id="GO:0007165">
    <property type="term" value="P:signal transduction"/>
    <property type="evidence" value="ECO:0007669"/>
    <property type="project" value="UniProtKB-KW"/>
</dbReference>
<dbReference type="Proteomes" id="UP000075886">
    <property type="component" value="Unassembled WGS sequence"/>
</dbReference>
<sequence length="434" mass="49984">MSTNCQDLKSMIPQLVLATSISLEIEKDLREIFYRSRTFPVRASPSLPIMAADPIHRYERLIARQRFLLRLIGIDSYDPHFRIHLLTAGVVFLATLFLVISLYDLYHFRADRFNFVFVLITIFFATIGIARISVHLCYRGLLSTLLEETYRTYRAVRLSDTRQQRILHWYTRLFERAVLLYSATFMGTAVIGAFLPLGIYLATGERVLPYGVVIPYVNETSRQGYAMNYAYQVSCIVWTPPGLIASECMMFALVLNICIQYDLLAVQLLDLDELIRRPKEDGTRSRLIARQLRNIVRDQQRLMRFIGNIEQSHTIMSGVEVLSLGMQIVITLFVVQLSLWLPGLALIPTFSLQLFLFCLLGTVIEHKGDTFADAVYSVAWHQLSPADQRIFRLLLLVSQQPKTLTCGRTTRVSLKLFVNMSQKFYSIFMMLRSF</sequence>
<dbReference type="EMBL" id="AXCN02001354">
    <property type="status" value="NOT_ANNOTATED_CDS"/>
    <property type="molecule type" value="Genomic_DNA"/>
</dbReference>
<feature type="transmembrane region" description="Helical" evidence="10">
    <location>
        <begin position="345"/>
        <end position="364"/>
    </location>
</feature>
<evidence type="ECO:0000256" key="9">
    <source>
        <dbReference type="ARBA" id="ARBA00023224"/>
    </source>
</evidence>
<keyword evidence="8" id="KW-0675">Receptor</keyword>
<keyword evidence="12" id="KW-1185">Reference proteome</keyword>
<dbReference type="EnsemblMetazoa" id="AFAF011879-RA">
    <property type="protein sequence ID" value="AFAF011879-PA"/>
    <property type="gene ID" value="AFAF011879"/>
</dbReference>
<feature type="transmembrane region" description="Helical" evidence="10">
    <location>
        <begin position="83"/>
        <end position="103"/>
    </location>
</feature>
<feature type="transmembrane region" description="Helical" evidence="10">
    <location>
        <begin position="178"/>
        <end position="202"/>
    </location>
</feature>
<proteinExistence type="predicted"/>
<evidence type="ECO:0000256" key="3">
    <source>
        <dbReference type="ARBA" id="ARBA00022606"/>
    </source>
</evidence>
<keyword evidence="3" id="KW-0716">Sensory transduction</keyword>
<evidence type="ECO:0000313" key="12">
    <source>
        <dbReference type="Proteomes" id="UP000075886"/>
    </source>
</evidence>
<evidence type="ECO:0008006" key="13">
    <source>
        <dbReference type="Google" id="ProtNLM"/>
    </source>
</evidence>
<dbReference type="PANTHER" id="PTHR21137">
    <property type="entry name" value="ODORANT RECEPTOR"/>
    <property type="match status" value="1"/>
</dbReference>
<organism evidence="11 12">
    <name type="scientific">Anopheles farauti</name>
    <dbReference type="NCBI Taxonomy" id="69004"/>
    <lineage>
        <taxon>Eukaryota</taxon>
        <taxon>Metazoa</taxon>
        <taxon>Ecdysozoa</taxon>
        <taxon>Arthropoda</taxon>
        <taxon>Hexapoda</taxon>
        <taxon>Insecta</taxon>
        <taxon>Pterygota</taxon>
        <taxon>Neoptera</taxon>
        <taxon>Endopterygota</taxon>
        <taxon>Diptera</taxon>
        <taxon>Nematocera</taxon>
        <taxon>Culicoidea</taxon>
        <taxon>Culicidae</taxon>
        <taxon>Anophelinae</taxon>
        <taxon>Anopheles</taxon>
    </lineage>
</organism>
<evidence type="ECO:0000313" key="11">
    <source>
        <dbReference type="EnsemblMetazoa" id="AFAF011879-PA"/>
    </source>
</evidence>
<dbReference type="Pfam" id="PF02949">
    <property type="entry name" value="7tm_6"/>
    <property type="match status" value="1"/>
</dbReference>
<feature type="transmembrane region" description="Helical" evidence="10">
    <location>
        <begin position="115"/>
        <end position="134"/>
    </location>
</feature>
<evidence type="ECO:0000256" key="1">
    <source>
        <dbReference type="ARBA" id="ARBA00004651"/>
    </source>
</evidence>
<keyword evidence="6 10" id="KW-1133">Transmembrane helix</keyword>
<comment type="subcellular location">
    <subcellularLocation>
        <location evidence="1">Cell membrane</location>
        <topology evidence="1">Multi-pass membrane protein</topology>
    </subcellularLocation>
</comment>
<keyword evidence="2" id="KW-1003">Cell membrane</keyword>
<dbReference type="GO" id="GO:0005886">
    <property type="term" value="C:plasma membrane"/>
    <property type="evidence" value="ECO:0007669"/>
    <property type="project" value="UniProtKB-SubCell"/>
</dbReference>
<keyword evidence="5" id="KW-0552">Olfaction</keyword>
<reference evidence="12" key="1">
    <citation type="submission" date="2014-01" db="EMBL/GenBank/DDBJ databases">
        <title>The Genome Sequence of Anopheles farauti FAR1 (V2).</title>
        <authorList>
            <consortium name="The Broad Institute Genomics Platform"/>
            <person name="Neafsey D.E."/>
            <person name="Besansky N."/>
            <person name="Howell P."/>
            <person name="Walton C."/>
            <person name="Young S.K."/>
            <person name="Zeng Q."/>
            <person name="Gargeya S."/>
            <person name="Fitzgerald M."/>
            <person name="Haas B."/>
            <person name="Abouelleil A."/>
            <person name="Allen A.W."/>
            <person name="Alvarado L."/>
            <person name="Arachchi H.M."/>
            <person name="Berlin A.M."/>
            <person name="Chapman S.B."/>
            <person name="Gainer-Dewar J."/>
            <person name="Goldberg J."/>
            <person name="Griggs A."/>
            <person name="Gujja S."/>
            <person name="Hansen M."/>
            <person name="Howarth C."/>
            <person name="Imamovic A."/>
            <person name="Ireland A."/>
            <person name="Larimer J."/>
            <person name="McCowan C."/>
            <person name="Murphy C."/>
            <person name="Pearson M."/>
            <person name="Poon T.W."/>
            <person name="Priest M."/>
            <person name="Roberts A."/>
            <person name="Saif S."/>
            <person name="Shea T."/>
            <person name="Sisk P."/>
            <person name="Sykes S."/>
            <person name="Wortman J."/>
            <person name="Nusbaum C."/>
            <person name="Birren B."/>
        </authorList>
    </citation>
    <scope>NUCLEOTIDE SEQUENCE [LARGE SCALE GENOMIC DNA]</scope>
    <source>
        <strain evidence="12">FAR1</strain>
    </source>
</reference>
<feature type="transmembrane region" description="Helical" evidence="10">
    <location>
        <begin position="321"/>
        <end position="339"/>
    </location>
</feature>
<evidence type="ECO:0000256" key="7">
    <source>
        <dbReference type="ARBA" id="ARBA00023136"/>
    </source>
</evidence>
<evidence type="ECO:0000256" key="10">
    <source>
        <dbReference type="SAM" id="Phobius"/>
    </source>
</evidence>
<evidence type="ECO:0000256" key="6">
    <source>
        <dbReference type="ARBA" id="ARBA00022989"/>
    </source>
</evidence>
<evidence type="ECO:0000256" key="5">
    <source>
        <dbReference type="ARBA" id="ARBA00022725"/>
    </source>
</evidence>
<evidence type="ECO:0000256" key="2">
    <source>
        <dbReference type="ARBA" id="ARBA00022475"/>
    </source>
</evidence>
<dbReference type="VEuPathDB" id="VectorBase:AFAF011879"/>
<keyword evidence="9" id="KW-0807">Transducer</keyword>
<name>A0A182QK48_9DIPT</name>